<sequence length="117" mass="12928">MAINIGPNQPHILNTSSRSGDQNFESKQALSTKSPSIPQEQQSKTPSNLNDIDVSSLKFSEVYPPGTKSFVGNNRIIIMDNSELGDRMENILKRTSGDQGKILIDMRVTIPRQSRGL</sequence>
<feature type="compositionally biased region" description="Polar residues" evidence="1">
    <location>
        <begin position="11"/>
        <end position="50"/>
    </location>
</feature>
<gene>
    <name evidence="2" type="ORF">ACFSJC_18080</name>
</gene>
<feature type="region of interest" description="Disordered" evidence="1">
    <location>
        <begin position="1"/>
        <end position="51"/>
    </location>
</feature>
<reference evidence="3" key="1">
    <citation type="journal article" date="2019" name="Int. J. Syst. Evol. Microbiol.">
        <title>The Global Catalogue of Microorganisms (GCM) 10K type strain sequencing project: providing services to taxonomists for standard genome sequencing and annotation.</title>
        <authorList>
            <consortium name="The Broad Institute Genomics Platform"/>
            <consortium name="The Broad Institute Genome Sequencing Center for Infectious Disease"/>
            <person name="Wu L."/>
            <person name="Ma J."/>
        </authorList>
    </citation>
    <scope>NUCLEOTIDE SEQUENCE [LARGE SCALE GENOMIC DNA]</scope>
    <source>
        <strain evidence="3">KACC 12597</strain>
    </source>
</reference>
<dbReference type="RefSeq" id="WP_386028597.1">
    <property type="nucleotide sequence ID" value="NZ_JBHUHX010000056.1"/>
</dbReference>
<evidence type="ECO:0000313" key="2">
    <source>
        <dbReference type="EMBL" id="MFD2113761.1"/>
    </source>
</evidence>
<keyword evidence="3" id="KW-1185">Reference proteome</keyword>
<evidence type="ECO:0000313" key="3">
    <source>
        <dbReference type="Proteomes" id="UP001597337"/>
    </source>
</evidence>
<organism evidence="2 3">
    <name type="scientific">Thiorhodococcus fuscus</name>
    <dbReference type="NCBI Taxonomy" id="527200"/>
    <lineage>
        <taxon>Bacteria</taxon>
        <taxon>Pseudomonadati</taxon>
        <taxon>Pseudomonadota</taxon>
        <taxon>Gammaproteobacteria</taxon>
        <taxon>Chromatiales</taxon>
        <taxon>Chromatiaceae</taxon>
        <taxon>Thiorhodococcus</taxon>
    </lineage>
</organism>
<proteinExistence type="predicted"/>
<name>A0ABW4YDI5_9GAMM</name>
<protein>
    <submittedName>
        <fullName evidence="2">Uncharacterized protein</fullName>
    </submittedName>
</protein>
<comment type="caution">
    <text evidence="2">The sequence shown here is derived from an EMBL/GenBank/DDBJ whole genome shotgun (WGS) entry which is preliminary data.</text>
</comment>
<dbReference type="EMBL" id="JBHUHX010000056">
    <property type="protein sequence ID" value="MFD2113761.1"/>
    <property type="molecule type" value="Genomic_DNA"/>
</dbReference>
<accession>A0ABW4YDI5</accession>
<dbReference type="Proteomes" id="UP001597337">
    <property type="component" value="Unassembled WGS sequence"/>
</dbReference>
<evidence type="ECO:0000256" key="1">
    <source>
        <dbReference type="SAM" id="MobiDB-lite"/>
    </source>
</evidence>